<feature type="compositionally biased region" description="Basic and acidic residues" evidence="12">
    <location>
        <begin position="435"/>
        <end position="445"/>
    </location>
</feature>
<organism evidence="13 14">
    <name type="scientific">Eleutherodactylus coqui</name>
    <name type="common">Puerto Rican coqui</name>
    <dbReference type="NCBI Taxonomy" id="57060"/>
    <lineage>
        <taxon>Eukaryota</taxon>
        <taxon>Metazoa</taxon>
        <taxon>Chordata</taxon>
        <taxon>Craniata</taxon>
        <taxon>Vertebrata</taxon>
        <taxon>Euteleostomi</taxon>
        <taxon>Amphibia</taxon>
        <taxon>Batrachia</taxon>
        <taxon>Anura</taxon>
        <taxon>Neobatrachia</taxon>
        <taxon>Hyloidea</taxon>
        <taxon>Eleutherodactylidae</taxon>
        <taxon>Eleutherodactylinae</taxon>
        <taxon>Eleutherodactylus</taxon>
        <taxon>Eleutherodactylus</taxon>
    </lineage>
</organism>
<keyword evidence="14" id="KW-1185">Reference proteome</keyword>
<keyword evidence="4" id="KW-0597">Phosphoprotein</keyword>
<evidence type="ECO:0000256" key="4">
    <source>
        <dbReference type="ARBA" id="ARBA00022553"/>
    </source>
</evidence>
<feature type="compositionally biased region" description="Basic and acidic residues" evidence="12">
    <location>
        <begin position="225"/>
        <end position="267"/>
    </location>
</feature>
<accession>A0A8J6FC28</accession>
<evidence type="ECO:0000313" key="14">
    <source>
        <dbReference type="Proteomes" id="UP000770717"/>
    </source>
</evidence>
<comment type="caution">
    <text evidence="13">The sequence shown here is derived from an EMBL/GenBank/DDBJ whole genome shotgun (WGS) entry which is preliminary data.</text>
</comment>
<comment type="subunit">
    <text evidence="11">Interacts with ITPR1 in the secretory granules.</text>
</comment>
<keyword evidence="7" id="KW-0654">Proteoglycan</keyword>
<dbReference type="Pfam" id="PF01271">
    <property type="entry name" value="Granin"/>
    <property type="match status" value="1"/>
</dbReference>
<proteinExistence type="inferred from homology"/>
<dbReference type="PRINTS" id="PR00659">
    <property type="entry name" value="CHROMOGRANIN"/>
</dbReference>
<evidence type="ECO:0000256" key="11">
    <source>
        <dbReference type="ARBA" id="ARBA00044763"/>
    </source>
</evidence>
<gene>
    <name evidence="13" type="ORF">GDO78_009950</name>
</gene>
<dbReference type="AlphaFoldDB" id="A0A8J6FC28"/>
<evidence type="ECO:0000256" key="2">
    <source>
        <dbReference type="ARBA" id="ARBA00005723"/>
    </source>
</evidence>
<comment type="similarity">
    <text evidence="2">Belongs to the chromogranin/secretogranin protein family.</text>
</comment>
<evidence type="ECO:0000256" key="3">
    <source>
        <dbReference type="ARBA" id="ARBA00022525"/>
    </source>
</evidence>
<keyword evidence="8" id="KW-0325">Glycoprotein</keyword>
<keyword evidence="6" id="KW-0165">Cleavage on pair of basic residues</keyword>
<feature type="compositionally biased region" description="Basic and acidic residues" evidence="12">
    <location>
        <begin position="474"/>
        <end position="484"/>
    </location>
</feature>
<keyword evidence="5" id="KW-0765">Sulfation</keyword>
<comment type="subcellular location">
    <subcellularLocation>
        <location evidence="1">Secreted</location>
    </subcellularLocation>
</comment>
<feature type="compositionally biased region" description="Basic and acidic residues" evidence="12">
    <location>
        <begin position="400"/>
        <end position="416"/>
    </location>
</feature>
<dbReference type="OrthoDB" id="9907623at2759"/>
<dbReference type="GO" id="GO:0005615">
    <property type="term" value="C:extracellular space"/>
    <property type="evidence" value="ECO:0007669"/>
    <property type="project" value="TreeGrafter"/>
</dbReference>
<dbReference type="InterPro" id="IPR001819">
    <property type="entry name" value="Chromogranin_AB"/>
</dbReference>
<feature type="compositionally biased region" description="Basic and acidic residues" evidence="12">
    <location>
        <begin position="316"/>
        <end position="346"/>
    </location>
</feature>
<evidence type="ECO:0000256" key="1">
    <source>
        <dbReference type="ARBA" id="ARBA00004613"/>
    </source>
</evidence>
<dbReference type="PANTHER" id="PTHR10583">
    <property type="entry name" value="CHROMOGRANIN"/>
    <property type="match status" value="1"/>
</dbReference>
<feature type="compositionally biased region" description="Basic and acidic residues" evidence="12">
    <location>
        <begin position="128"/>
        <end position="165"/>
    </location>
</feature>
<feature type="compositionally biased region" description="Basic and acidic residues" evidence="12">
    <location>
        <begin position="371"/>
        <end position="387"/>
    </location>
</feature>
<evidence type="ECO:0000256" key="12">
    <source>
        <dbReference type="SAM" id="MobiDB-lite"/>
    </source>
</evidence>
<evidence type="ECO:0000256" key="9">
    <source>
        <dbReference type="ARBA" id="ARBA00039221"/>
    </source>
</evidence>
<evidence type="ECO:0000256" key="5">
    <source>
        <dbReference type="ARBA" id="ARBA00022641"/>
    </source>
</evidence>
<evidence type="ECO:0000256" key="8">
    <source>
        <dbReference type="ARBA" id="ARBA00023180"/>
    </source>
</evidence>
<feature type="compositionally biased region" description="Basic and acidic residues" evidence="12">
    <location>
        <begin position="23"/>
        <end position="117"/>
    </location>
</feature>
<name>A0A8J6FC28_ELECQ</name>
<feature type="compositionally biased region" description="Basic and acidic residues" evidence="12">
    <location>
        <begin position="181"/>
        <end position="190"/>
    </location>
</feature>
<dbReference type="Proteomes" id="UP000770717">
    <property type="component" value="Unassembled WGS sequence"/>
</dbReference>
<reference evidence="13" key="1">
    <citation type="thesis" date="2020" institute="ProQuest LLC" country="789 East Eisenhower Parkway, Ann Arbor, MI, USA">
        <title>Comparative Genomics and Chromosome Evolution.</title>
        <authorList>
            <person name="Mudd A.B."/>
        </authorList>
    </citation>
    <scope>NUCLEOTIDE SEQUENCE</scope>
    <source>
        <strain evidence="13">HN-11 Male</strain>
        <tissue evidence="13">Kidney and liver</tissue>
    </source>
</reference>
<sequence>VTRCIVEVLSNALAKPNAPPIDPECKEILKKSSQHSLDEKDEQKQYETKSIKDFDSMDKHPYEGNEEVKHSQVLPKEENEEKRQHAEDRSKEEKEEEKKHVVDKEESTGHSKERDFGDNDDEDDRDDEERGDHRNQSEKEEIEKKGRYNHDGSPEAKHDIFDKKVHQTAKSVEEFSEEDEEPRHLEEILKRYPISQIPKEPFFHSGKYHAARSDEISEESDEKEEERKRSYNPKHNDFAQRFLDYDDKRSHKEEQRNHLPSDDDTFHYRGQKSNYGQDFFENHLKNNYERRPYHEKESSEESREKRRHHQDSEEEKDNHDSNEESNERDLMGHYYEDKRHHLEIKRWPSQKNAQPNYGENGEGSEESEEDIEKRHKDDRLARQELYRKLKHQLGDSEEDGSYRQEKKQEDKRRYIGDEMVDEMKRYYPDLPYEQNIRHYNEKNTDDSIYPSNDKHKRRHSEETRSFTKYTSRNDPFRWKNKYNENNENSEEERKRELQNKNLFPEYDDFELWGKKQFPDDLNHEYGGKKNPLKIPKSEEKRQYDRMDELAQLLNYKKKSVEFPDFYDSEEIKKRHYNERSRLHQRPLTEEEEKQLENLAIMDLELQKIAEKLSNNRQG</sequence>
<feature type="region of interest" description="Disordered" evidence="12">
    <location>
        <begin position="520"/>
        <end position="541"/>
    </location>
</feature>
<evidence type="ECO:0000313" key="13">
    <source>
        <dbReference type="EMBL" id="KAG9484300.1"/>
    </source>
</evidence>
<feature type="region of interest" description="Disordered" evidence="12">
    <location>
        <begin position="15"/>
        <end position="416"/>
    </location>
</feature>
<dbReference type="InterPro" id="IPR001990">
    <property type="entry name" value="Granin"/>
</dbReference>
<evidence type="ECO:0000256" key="7">
    <source>
        <dbReference type="ARBA" id="ARBA00022974"/>
    </source>
</evidence>
<feature type="compositionally biased region" description="Basic and acidic residues" evidence="12">
    <location>
        <begin position="280"/>
        <end position="304"/>
    </location>
</feature>
<feature type="compositionally biased region" description="Acidic residues" evidence="12">
    <location>
        <begin position="118"/>
        <end position="127"/>
    </location>
</feature>
<protein>
    <recommendedName>
        <fullName evidence="9">Secretogranin-1</fullName>
    </recommendedName>
    <alternativeName>
        <fullName evidence="10">Chromogranin-B</fullName>
    </alternativeName>
</protein>
<evidence type="ECO:0000256" key="10">
    <source>
        <dbReference type="ARBA" id="ARBA00042410"/>
    </source>
</evidence>
<dbReference type="PANTHER" id="PTHR10583:SF4">
    <property type="entry name" value="SECRETOGRANIN-1"/>
    <property type="match status" value="1"/>
</dbReference>
<keyword evidence="3" id="KW-0964">Secreted</keyword>
<dbReference type="GO" id="GO:0030141">
    <property type="term" value="C:secretory granule"/>
    <property type="evidence" value="ECO:0007669"/>
    <property type="project" value="InterPro"/>
</dbReference>
<feature type="region of interest" description="Disordered" evidence="12">
    <location>
        <begin position="434"/>
        <end position="498"/>
    </location>
</feature>
<feature type="non-terminal residue" evidence="13">
    <location>
        <position position="618"/>
    </location>
</feature>
<dbReference type="EMBL" id="WNTK01000005">
    <property type="protein sequence ID" value="KAG9484300.1"/>
    <property type="molecule type" value="Genomic_DNA"/>
</dbReference>
<evidence type="ECO:0000256" key="6">
    <source>
        <dbReference type="ARBA" id="ARBA00022685"/>
    </source>
</evidence>